<dbReference type="STRING" id="40148.A0A0E0B2K7"/>
<dbReference type="Pfam" id="PF06955">
    <property type="entry name" value="XET_C"/>
    <property type="match status" value="1"/>
</dbReference>
<dbReference type="InterPro" id="IPR013320">
    <property type="entry name" value="ConA-like_dom_sf"/>
</dbReference>
<keyword evidence="2 4" id="KW-0378">Hydrolase</keyword>
<reference evidence="6" key="2">
    <citation type="submission" date="2018-05" db="EMBL/GenBank/DDBJ databases">
        <title>OgluRS3 (Oryza glumaepatula Reference Sequence Version 3).</title>
        <authorList>
            <person name="Zhang J."/>
            <person name="Kudrna D."/>
            <person name="Lee S."/>
            <person name="Talag J."/>
            <person name="Welchert J."/>
            <person name="Wing R.A."/>
        </authorList>
    </citation>
    <scope>NUCLEOTIDE SEQUENCE [LARGE SCALE GENOMIC DNA]</scope>
</reference>
<dbReference type="PANTHER" id="PTHR31062">
    <property type="entry name" value="XYLOGLUCAN ENDOTRANSGLUCOSYLASE/HYDROLASE PROTEIN 8-RELATED"/>
    <property type="match status" value="1"/>
</dbReference>
<keyword evidence="4" id="KW-0964">Secreted</keyword>
<keyword evidence="4" id="KW-0052">Apoplast</keyword>
<feature type="signal peptide" evidence="4">
    <location>
        <begin position="1"/>
        <end position="28"/>
    </location>
</feature>
<keyword evidence="4" id="KW-0134">Cell wall</keyword>
<comment type="PTM">
    <text evidence="4">Contains at least one intrachain disulfide bond essential for its enzymatic activity.</text>
</comment>
<evidence type="ECO:0000256" key="2">
    <source>
        <dbReference type="ARBA" id="ARBA00022801"/>
    </source>
</evidence>
<dbReference type="Proteomes" id="UP000026961">
    <property type="component" value="Chromosome 9"/>
</dbReference>
<comment type="subcellular location">
    <subcellularLocation>
        <location evidence="4">Secreted</location>
        <location evidence="4">Cell wall</location>
    </subcellularLocation>
    <subcellularLocation>
        <location evidence="4">Secreted</location>
        <location evidence="4">Extracellular space</location>
        <location evidence="4">Apoplast</location>
    </subcellularLocation>
</comment>
<dbReference type="GO" id="GO:0004553">
    <property type="term" value="F:hydrolase activity, hydrolyzing O-glycosyl compounds"/>
    <property type="evidence" value="ECO:0007669"/>
    <property type="project" value="InterPro"/>
</dbReference>
<protein>
    <recommendedName>
        <fullName evidence="4">Xyloglucan endotransglucosylase/hydrolase</fullName>
        <ecNumber evidence="4">2.4.1.207</ecNumber>
    </recommendedName>
</protein>
<evidence type="ECO:0000256" key="4">
    <source>
        <dbReference type="RuleBase" id="RU361120"/>
    </source>
</evidence>
<keyword evidence="3 4" id="KW-0326">Glycosidase</keyword>
<dbReference type="InterPro" id="IPR044791">
    <property type="entry name" value="Beta-glucanase/XTH"/>
</dbReference>
<evidence type="ECO:0000256" key="3">
    <source>
        <dbReference type="ARBA" id="ARBA00023295"/>
    </source>
</evidence>
<keyword evidence="4" id="KW-0961">Cell wall biogenesis/degradation</keyword>
<keyword evidence="4" id="KW-0732">Signal</keyword>
<dbReference type="GO" id="GO:0071555">
    <property type="term" value="P:cell wall organization"/>
    <property type="evidence" value="ECO:0007669"/>
    <property type="project" value="UniProtKB-KW"/>
</dbReference>
<dbReference type="Pfam" id="PF00722">
    <property type="entry name" value="Glyco_hydro_16"/>
    <property type="match status" value="1"/>
</dbReference>
<evidence type="ECO:0000256" key="1">
    <source>
        <dbReference type="ARBA" id="ARBA00022679"/>
    </source>
</evidence>
<dbReference type="GO" id="GO:0016762">
    <property type="term" value="F:xyloglucan:xyloglucosyl transferase activity"/>
    <property type="evidence" value="ECO:0007669"/>
    <property type="project" value="UniProtKB-EC"/>
</dbReference>
<keyword evidence="1 4" id="KW-0808">Transferase</keyword>
<dbReference type="Gene3D" id="2.60.120.200">
    <property type="match status" value="1"/>
</dbReference>
<keyword evidence="7" id="KW-1185">Reference proteome</keyword>
<dbReference type="SUPFAM" id="SSF49899">
    <property type="entry name" value="Concanavalin A-like lectins/glucanases"/>
    <property type="match status" value="1"/>
</dbReference>
<dbReference type="PROSITE" id="PS51762">
    <property type="entry name" value="GH16_2"/>
    <property type="match status" value="1"/>
</dbReference>
<proteinExistence type="inferred from homology"/>
<feature type="domain" description="GH16" evidence="5">
    <location>
        <begin position="25"/>
        <end position="237"/>
    </location>
</feature>
<evidence type="ECO:0000313" key="6">
    <source>
        <dbReference type="EnsemblPlants" id="OGLUM09G09510.1"/>
    </source>
</evidence>
<dbReference type="GO" id="GO:0044042">
    <property type="term" value="P:glucan metabolic process"/>
    <property type="evidence" value="ECO:0007669"/>
    <property type="project" value="InterPro"/>
</dbReference>
<evidence type="ECO:0000313" key="7">
    <source>
        <dbReference type="Proteomes" id="UP000026961"/>
    </source>
</evidence>
<feature type="chain" id="PRO_5005116195" description="Xyloglucan endotransglucosylase/hydrolase" evidence="4">
    <location>
        <begin position="29"/>
        <end position="332"/>
    </location>
</feature>
<sequence>MVVVVAMPPALSLLVLLVLALHGGAGDATPPPPLRLVRGARRVAFDEGYTRMFGDGNLAVLRDGRRVRLTLDESTGAGFASQDVFLHGFFSAAVKLPAYYSAGVVVAFYLSNGDTYEKTHDEVDFEFLGNVRGREWRVQTNVYGNGSTAAGREERYDLPFDPTDELHHYSILWTRRRIIFYVDETPIREVVRTAAMGAAFPAKPMSVYATIWDGSAWATLGGRYRVNYRYAPFVAEFADLVLHGCAVDPLAVEHSASCGDEEEEAAEAVVSSAAMAAFRRGHMSYSYCHDRRRYPVALSECALTGGAASLGRLFGPDGMKRRRARRARDASS</sequence>
<dbReference type="HOGENOM" id="CLU_048041_1_1_1"/>
<organism evidence="6">
    <name type="scientific">Oryza glumipatula</name>
    <dbReference type="NCBI Taxonomy" id="40148"/>
    <lineage>
        <taxon>Eukaryota</taxon>
        <taxon>Viridiplantae</taxon>
        <taxon>Streptophyta</taxon>
        <taxon>Embryophyta</taxon>
        <taxon>Tracheophyta</taxon>
        <taxon>Spermatophyta</taxon>
        <taxon>Magnoliopsida</taxon>
        <taxon>Liliopsida</taxon>
        <taxon>Poales</taxon>
        <taxon>Poaceae</taxon>
        <taxon>BOP clade</taxon>
        <taxon>Oryzoideae</taxon>
        <taxon>Oryzeae</taxon>
        <taxon>Oryzinae</taxon>
        <taxon>Oryza</taxon>
    </lineage>
</organism>
<dbReference type="EC" id="2.4.1.207" evidence="4"/>
<dbReference type="InterPro" id="IPR010713">
    <property type="entry name" value="XET_C"/>
</dbReference>
<accession>A0A0E0B2K7</accession>
<reference evidence="6" key="1">
    <citation type="submission" date="2015-04" db="UniProtKB">
        <authorList>
            <consortium name="EnsemblPlants"/>
        </authorList>
    </citation>
    <scope>IDENTIFICATION</scope>
</reference>
<dbReference type="Gramene" id="OGLUM09G09510.1">
    <property type="protein sequence ID" value="OGLUM09G09510.1"/>
    <property type="gene ID" value="OGLUM09G09510"/>
</dbReference>
<dbReference type="InterPro" id="IPR000757">
    <property type="entry name" value="Beta-glucanase-like"/>
</dbReference>
<name>A0A0E0B2K7_9ORYZ</name>
<evidence type="ECO:0000259" key="5">
    <source>
        <dbReference type="PROSITE" id="PS51762"/>
    </source>
</evidence>
<comment type="function">
    <text evidence="4">Catalyzes xyloglucan endohydrolysis (XEH) and/or endotransglycosylation (XET). Cleaves and religates xyloglucan polymers, an essential constituent of the primary cell wall, and thereby participates in cell wall construction of growing tissues.</text>
</comment>
<dbReference type="GO" id="GO:0048046">
    <property type="term" value="C:apoplast"/>
    <property type="evidence" value="ECO:0007669"/>
    <property type="project" value="UniProtKB-SubCell"/>
</dbReference>
<dbReference type="AlphaFoldDB" id="A0A0E0B2K7"/>
<dbReference type="EnsemblPlants" id="OGLUM09G09510.1">
    <property type="protein sequence ID" value="OGLUM09G09510.1"/>
    <property type="gene ID" value="OGLUM09G09510"/>
</dbReference>
<comment type="similarity">
    <text evidence="4">Belongs to the glycosyl hydrolase 16 family.</text>
</comment>
<dbReference type="eggNOG" id="ENOG502QVQI">
    <property type="taxonomic scope" value="Eukaryota"/>
</dbReference>